<reference evidence="9" key="1">
    <citation type="journal article" date="2016" name="Proc. Natl. Acad. Sci. U.S.A.">
        <title>Chromosome-level assembly of Arabidopsis thaliana Ler reveals the extent of translocation and inversion polymorphisms.</title>
        <authorList>
            <person name="Zapata L."/>
            <person name="Ding J."/>
            <person name="Willing E.M."/>
            <person name="Hartwig B."/>
            <person name="Bezdan D."/>
            <person name="Jiao W.B."/>
            <person name="Patel V."/>
            <person name="Velikkakam James G."/>
            <person name="Koornneef M."/>
            <person name="Ossowski S."/>
            <person name="Schneeberger K."/>
        </authorList>
    </citation>
    <scope>NUCLEOTIDE SEQUENCE [LARGE SCALE GENOMIC DNA]</scope>
    <source>
        <strain evidence="9">cv. Landsberg erecta</strain>
    </source>
</reference>
<evidence type="ECO:0000256" key="1">
    <source>
        <dbReference type="ARBA" id="ARBA00008834"/>
    </source>
</evidence>
<feature type="compositionally biased region" description="Low complexity" evidence="7">
    <location>
        <begin position="557"/>
        <end position="571"/>
    </location>
</feature>
<dbReference type="Gene3D" id="2.160.20.10">
    <property type="entry name" value="Single-stranded right-handed beta-helix, Pectin lyase-like"/>
    <property type="match status" value="2"/>
</dbReference>
<name>A0A178UW12_ARATH</name>
<dbReference type="AlphaFoldDB" id="A0A178UW12"/>
<keyword evidence="5 6" id="KW-0326">Glycosidase</keyword>
<evidence type="ECO:0000256" key="4">
    <source>
        <dbReference type="ARBA" id="ARBA00023180"/>
    </source>
</evidence>
<dbReference type="Pfam" id="PF00295">
    <property type="entry name" value="Glyco_hydro_28"/>
    <property type="match status" value="2"/>
</dbReference>
<evidence type="ECO:0000256" key="6">
    <source>
        <dbReference type="RuleBase" id="RU361169"/>
    </source>
</evidence>
<keyword evidence="2 6" id="KW-0378">Hydrolase</keyword>
<dbReference type="PANTHER" id="PTHR31736">
    <property type="match status" value="1"/>
</dbReference>
<dbReference type="ExpressionAtlas" id="A0A178UW12">
    <property type="expression patterns" value="baseline and differential"/>
</dbReference>
<evidence type="ECO:0000256" key="7">
    <source>
        <dbReference type="SAM" id="MobiDB-lite"/>
    </source>
</evidence>
<organism evidence="8 9">
    <name type="scientific">Arabidopsis thaliana</name>
    <name type="common">Mouse-ear cress</name>
    <dbReference type="NCBI Taxonomy" id="3702"/>
    <lineage>
        <taxon>Eukaryota</taxon>
        <taxon>Viridiplantae</taxon>
        <taxon>Streptophyta</taxon>
        <taxon>Embryophyta</taxon>
        <taxon>Tracheophyta</taxon>
        <taxon>Spermatophyta</taxon>
        <taxon>Magnoliopsida</taxon>
        <taxon>eudicotyledons</taxon>
        <taxon>Gunneridae</taxon>
        <taxon>Pentapetalae</taxon>
        <taxon>rosids</taxon>
        <taxon>malvids</taxon>
        <taxon>Brassicales</taxon>
        <taxon>Brassicaceae</taxon>
        <taxon>Camelineae</taxon>
        <taxon>Arabidopsis</taxon>
    </lineage>
</organism>
<dbReference type="InterPro" id="IPR011050">
    <property type="entry name" value="Pectin_lyase_fold/virulence"/>
</dbReference>
<evidence type="ECO:0000313" key="9">
    <source>
        <dbReference type="Proteomes" id="UP000078284"/>
    </source>
</evidence>
<dbReference type="InterPro" id="IPR012334">
    <property type="entry name" value="Pectin_lyas_fold"/>
</dbReference>
<evidence type="ECO:0000256" key="3">
    <source>
        <dbReference type="ARBA" id="ARBA00023157"/>
    </source>
</evidence>
<comment type="caution">
    <text evidence="8">The sequence shown here is derived from an EMBL/GenBank/DDBJ whole genome shotgun (WGS) entry which is preliminary data.</text>
</comment>
<dbReference type="SMART" id="SM00710">
    <property type="entry name" value="PbH1"/>
    <property type="match status" value="5"/>
</dbReference>
<comment type="similarity">
    <text evidence="1 6">Belongs to the glycosyl hydrolase 28 family.</text>
</comment>
<evidence type="ECO:0000256" key="5">
    <source>
        <dbReference type="ARBA" id="ARBA00023295"/>
    </source>
</evidence>
<dbReference type="PANTHER" id="PTHR31736:SF19">
    <property type="entry name" value="PECTIN LYASE SUPERFAMILY PROTEIN-RELATED"/>
    <property type="match status" value="1"/>
</dbReference>
<dbReference type="EMBL" id="LUHQ01000004">
    <property type="protein sequence ID" value="OAO96911.1"/>
    <property type="molecule type" value="Genomic_DNA"/>
</dbReference>
<protein>
    <recommendedName>
        <fullName evidence="10">Pectin lyase-like superfamily protein</fullName>
    </recommendedName>
</protein>
<proteinExistence type="inferred from homology"/>
<accession>A0A178UW12</accession>
<gene>
    <name evidence="8" type="ordered locus">AXX17_At4g37150</name>
</gene>
<dbReference type="GO" id="GO:0005975">
    <property type="term" value="P:carbohydrate metabolic process"/>
    <property type="evidence" value="ECO:0007669"/>
    <property type="project" value="InterPro"/>
</dbReference>
<feature type="region of interest" description="Disordered" evidence="7">
    <location>
        <begin position="88"/>
        <end position="109"/>
    </location>
</feature>
<dbReference type="InterPro" id="IPR000743">
    <property type="entry name" value="Glyco_hydro_28"/>
</dbReference>
<dbReference type="Proteomes" id="UP000078284">
    <property type="component" value="Chromosome 4"/>
</dbReference>
<dbReference type="SUPFAM" id="SSF51126">
    <property type="entry name" value="Pectin lyase-like"/>
    <property type="match status" value="2"/>
</dbReference>
<dbReference type="InterPro" id="IPR006626">
    <property type="entry name" value="PbH1"/>
</dbReference>
<evidence type="ECO:0000256" key="2">
    <source>
        <dbReference type="ARBA" id="ARBA00022801"/>
    </source>
</evidence>
<feature type="region of interest" description="Disordered" evidence="7">
    <location>
        <begin position="540"/>
        <end position="571"/>
    </location>
</feature>
<sequence>MLQAMTAVKVSNVTFRYFTGTCANDIAIKLDCDEVTGCKDIVMEHINITSSSTKRPLTAYCQFADIISHFVSMKIKCDYYEEPLVPVEPPQQVEPPTPTKPLAPAKPPRHVGPLMPTKPPTMFPKPLAPAKPPVYYAKPPAPYAQPSMLSFLSNFVQYGNGRMILTMKDFISNSNSTNVDHSQAFQNAWRALCGGKGGSASFVIQAHETYTIQPQLLEGPCMPRNIHIQIDGTIEAPKMANDWGRNKLDCWLCFEKVTGLVLTGSGVLNTHGESWWSSVALQSRPVAVRFFGCQNILYNGLTQINSPRNHITILDSNNATLSNLHLIAPASSPNTDGIDISHSQNINIMSSTIKTGDDCVAIKRNSYNINVTYVTCGPGHGISIGSLGEGGASEVVQNVNVRHCTFTGTQNGARIKTWPGGQGFVKNILYEDITLINANFPIIIDQQYRDNAGQYKQSAGATAVKVSDVTFRSFTGTCAAPIAIKLDCDPNTGCDNIVMEQINIASSSPKTPLTSYCKFAHVVSRFVSIPITCSFHTEDSQPASLNPQPSAPYAISPTTPHTQPHAPTTQPPLFFRFYTNFKAFLGRLGRNC</sequence>
<evidence type="ECO:0000313" key="8">
    <source>
        <dbReference type="EMBL" id="OAO96911.1"/>
    </source>
</evidence>
<keyword evidence="3" id="KW-1015">Disulfide bond</keyword>
<keyword evidence="4" id="KW-0325">Glycoprotein</keyword>
<dbReference type="GO" id="GO:0004650">
    <property type="term" value="F:polygalacturonase activity"/>
    <property type="evidence" value="ECO:0007669"/>
    <property type="project" value="InterPro"/>
</dbReference>
<feature type="compositionally biased region" description="Pro residues" evidence="7">
    <location>
        <begin position="88"/>
        <end position="106"/>
    </location>
</feature>
<evidence type="ECO:0008006" key="10">
    <source>
        <dbReference type="Google" id="ProtNLM"/>
    </source>
</evidence>
<dbReference type="GO" id="GO:0046576">
    <property type="term" value="F:rhamnogalacturonan alpha-L-rhamnopyranosyl-(1-&gt;4)-alpha-D-galactopyranosyluronide lyase activity"/>
    <property type="evidence" value="ECO:0007669"/>
    <property type="project" value="UniProtKB-ARBA"/>
</dbReference>